<dbReference type="Proteomes" id="UP001408789">
    <property type="component" value="Unassembled WGS sequence"/>
</dbReference>
<evidence type="ECO:0000313" key="6">
    <source>
        <dbReference type="Proteomes" id="UP001408789"/>
    </source>
</evidence>
<dbReference type="PROSITE" id="PS00375">
    <property type="entry name" value="UDPGT"/>
    <property type="match status" value="1"/>
</dbReference>
<dbReference type="CDD" id="cd03784">
    <property type="entry name" value="GT1_Gtf-like"/>
    <property type="match status" value="1"/>
</dbReference>
<reference evidence="5 6" key="1">
    <citation type="submission" date="2024-04" db="EMBL/GenBank/DDBJ databases">
        <title>The reference genome of an endangered Asteraceae, Deinandra increscens subsp. villosa, native to the Central Coast of California.</title>
        <authorList>
            <person name="Guilliams M."/>
            <person name="Hasenstab-Lehman K."/>
            <person name="Meyer R."/>
            <person name="Mcevoy S."/>
        </authorList>
    </citation>
    <scope>NUCLEOTIDE SEQUENCE [LARGE SCALE GENOMIC DNA]</scope>
    <source>
        <tissue evidence="5">Leaf</tissue>
    </source>
</reference>
<dbReference type="InterPro" id="IPR002213">
    <property type="entry name" value="UDP_glucos_trans"/>
</dbReference>
<comment type="caution">
    <text evidence="5">The sequence shown here is derived from an EMBL/GenBank/DDBJ whole genome shotgun (WGS) entry which is preliminary data.</text>
</comment>
<sequence>MASATPPSLHVLLFPFMAKGHTIPILQLSRLLLRRNAAVTLFTTPANHPYISTSLSDTTTAIVTLPFPDTVPGVPPGVESLDKLPSLSHFYSFVSSTKLMKSHFEQAIRALKTPVTFMVTDGFLGWTVESANMFNIPRLVYYGMSNFTITMNRVISHNPHLFDGKTDIDRVTVPEFPWMTATRTEFEDAFTGGDNPLAKWVVEQVLATAKSYGIITNSFFELEPVYADYWNSKLGPKSWSIGPFCLAQGLTKTECYLDGQKPSWMIWLDKKLQVKSPVLYVAFGSQAHISMDQIEEIKLGLEKSEVDFLWVVRRSENGFRSDDGFEERVKEKGIVVREWVNQREILEHENVKGFVSHCGWNSVLESISAGVPILAWPLTAEQPMNAKFVVEELKIGVRVETCDGSVNGFVKWEGLEKKVKELMEGVKGKEMRNKAEEIRNAAVKAVEEDGSSWRSLNELIVELQTESRRGGHQVTSYLI</sequence>
<evidence type="ECO:0000256" key="2">
    <source>
        <dbReference type="ARBA" id="ARBA00022679"/>
    </source>
</evidence>
<dbReference type="PANTHER" id="PTHR48047">
    <property type="entry name" value="GLYCOSYLTRANSFERASE"/>
    <property type="match status" value="1"/>
</dbReference>
<dbReference type="Gene3D" id="3.40.50.2000">
    <property type="entry name" value="Glycogen Phosphorylase B"/>
    <property type="match status" value="2"/>
</dbReference>
<proteinExistence type="inferred from homology"/>
<evidence type="ECO:0000313" key="5">
    <source>
        <dbReference type="EMBL" id="KAK9058283.1"/>
    </source>
</evidence>
<evidence type="ECO:0000256" key="1">
    <source>
        <dbReference type="ARBA" id="ARBA00009995"/>
    </source>
</evidence>
<keyword evidence="3" id="KW-0328">Glycosyltransferase</keyword>
<dbReference type="EC" id="2.4.1.-" evidence="4"/>
<dbReference type="GO" id="GO:0035251">
    <property type="term" value="F:UDP-glucosyltransferase activity"/>
    <property type="evidence" value="ECO:0007669"/>
    <property type="project" value="TreeGrafter"/>
</dbReference>
<organism evidence="5 6">
    <name type="scientific">Deinandra increscens subsp. villosa</name>
    <dbReference type="NCBI Taxonomy" id="3103831"/>
    <lineage>
        <taxon>Eukaryota</taxon>
        <taxon>Viridiplantae</taxon>
        <taxon>Streptophyta</taxon>
        <taxon>Embryophyta</taxon>
        <taxon>Tracheophyta</taxon>
        <taxon>Spermatophyta</taxon>
        <taxon>Magnoliopsida</taxon>
        <taxon>eudicotyledons</taxon>
        <taxon>Gunneridae</taxon>
        <taxon>Pentapetalae</taxon>
        <taxon>asterids</taxon>
        <taxon>campanulids</taxon>
        <taxon>Asterales</taxon>
        <taxon>Asteraceae</taxon>
        <taxon>Asteroideae</taxon>
        <taxon>Heliantheae alliance</taxon>
        <taxon>Madieae</taxon>
        <taxon>Madiinae</taxon>
        <taxon>Deinandra</taxon>
    </lineage>
</organism>
<dbReference type="Pfam" id="PF00201">
    <property type="entry name" value="UDPGT"/>
    <property type="match status" value="1"/>
</dbReference>
<dbReference type="InterPro" id="IPR035595">
    <property type="entry name" value="UDP_glycos_trans_CS"/>
</dbReference>
<dbReference type="FunFam" id="3.40.50.2000:FF:000107">
    <property type="entry name" value="Glycosyltransferase"/>
    <property type="match status" value="1"/>
</dbReference>
<comment type="similarity">
    <text evidence="1 3">Belongs to the UDP-glycosyltransferase family.</text>
</comment>
<evidence type="ECO:0000256" key="4">
    <source>
        <dbReference type="RuleBase" id="RU362057"/>
    </source>
</evidence>
<gene>
    <name evidence="5" type="ORF">SSX86_023123</name>
</gene>
<protein>
    <recommendedName>
        <fullName evidence="4">Glycosyltransferase</fullName>
        <ecNumber evidence="4">2.4.1.-</ecNumber>
    </recommendedName>
</protein>
<dbReference type="AlphaFoldDB" id="A0AAP0CRW9"/>
<evidence type="ECO:0000256" key="3">
    <source>
        <dbReference type="RuleBase" id="RU003718"/>
    </source>
</evidence>
<keyword evidence="6" id="KW-1185">Reference proteome</keyword>
<dbReference type="PANTHER" id="PTHR48047:SF51">
    <property type="entry name" value="GLYCOSYLTRANSFERASE"/>
    <property type="match status" value="1"/>
</dbReference>
<keyword evidence="2 3" id="KW-0808">Transferase</keyword>
<dbReference type="EMBL" id="JBCNJP010000023">
    <property type="protein sequence ID" value="KAK9058283.1"/>
    <property type="molecule type" value="Genomic_DNA"/>
</dbReference>
<name>A0AAP0CRW9_9ASTR</name>
<dbReference type="SUPFAM" id="SSF53756">
    <property type="entry name" value="UDP-Glycosyltransferase/glycogen phosphorylase"/>
    <property type="match status" value="1"/>
</dbReference>
<accession>A0AAP0CRW9</accession>